<dbReference type="AlphaFoldDB" id="A0AAD5SMX8"/>
<feature type="transmembrane region" description="Helical" evidence="5">
    <location>
        <begin position="335"/>
        <end position="355"/>
    </location>
</feature>
<dbReference type="GO" id="GO:0004930">
    <property type="term" value="F:G protein-coupled receptor activity"/>
    <property type="evidence" value="ECO:0007669"/>
    <property type="project" value="TreeGrafter"/>
</dbReference>
<keyword evidence="4 5" id="KW-0472">Membrane</keyword>
<evidence type="ECO:0000256" key="4">
    <source>
        <dbReference type="ARBA" id="ARBA00023136"/>
    </source>
</evidence>
<comment type="subcellular location">
    <subcellularLocation>
        <location evidence="1">Membrane</location>
        <topology evidence="1">Multi-pass membrane protein</topology>
    </subcellularLocation>
</comment>
<sequence length="417" mass="46223">MSSWLFVKSVYTYLLLRYGPRAANRWWWVYHAYAWSMATGMAVILFVVGVRDPAVIGDSSFECWIGPKFPKLRFAMQYPLFWIHFAASAVLYMLVIQRNRALRKGSAQSLFQHMGAMATPETVTENCAPHYNQADANLTFGNVDCHAELAEIGCDSAENDTNPYNSDKDEKFEASFESNELPASGAVVTTSSKTLASLLMDDTMNDSNTNSSSNNSNSNIHSVQAKKMVRSYSLNYPIADSRVTALRKSLLVSPMPHHKQMPEGTPSSHVQLSLQFPTPSTQTDDSRSFATRKFGSQDGVTGLLPSGPPVRKRQSMQPAIKSKSSQQLANADKKLFTKASLTLVGFLVSWTPATVARTVGLVKPDYDPPFWLEMMMGFGFAISGLWNVGIFFLVWFGSRSKKLASSNPNNEKTSIIK</sequence>
<evidence type="ECO:0000256" key="5">
    <source>
        <dbReference type="SAM" id="Phobius"/>
    </source>
</evidence>
<comment type="caution">
    <text evidence="6">The sequence shown here is derived from an EMBL/GenBank/DDBJ whole genome shotgun (WGS) entry which is preliminary data.</text>
</comment>
<dbReference type="GO" id="GO:0007189">
    <property type="term" value="P:adenylate cyclase-activating G protein-coupled receptor signaling pathway"/>
    <property type="evidence" value="ECO:0007669"/>
    <property type="project" value="TreeGrafter"/>
</dbReference>
<dbReference type="GO" id="GO:0005886">
    <property type="term" value="C:plasma membrane"/>
    <property type="evidence" value="ECO:0007669"/>
    <property type="project" value="TreeGrafter"/>
</dbReference>
<keyword evidence="3 5" id="KW-1133">Transmembrane helix</keyword>
<feature type="transmembrane region" description="Helical" evidence="5">
    <location>
        <begin position="27"/>
        <end position="50"/>
    </location>
</feature>
<feature type="transmembrane region" description="Helical" evidence="5">
    <location>
        <begin position="78"/>
        <end position="96"/>
    </location>
</feature>
<evidence type="ECO:0000313" key="7">
    <source>
        <dbReference type="Proteomes" id="UP001211907"/>
    </source>
</evidence>
<evidence type="ECO:0008006" key="8">
    <source>
        <dbReference type="Google" id="ProtNLM"/>
    </source>
</evidence>
<accession>A0AAD5SMX8</accession>
<protein>
    <recommendedName>
        <fullName evidence="8">G-protein coupled receptors family 2 profile 2 domain-containing protein</fullName>
    </recommendedName>
</protein>
<feature type="transmembrane region" description="Helical" evidence="5">
    <location>
        <begin position="375"/>
        <end position="396"/>
    </location>
</feature>
<dbReference type="Gene3D" id="1.20.1070.10">
    <property type="entry name" value="Rhodopsin 7-helix transmembrane proteins"/>
    <property type="match status" value="1"/>
</dbReference>
<dbReference type="EMBL" id="JADGJH010004353">
    <property type="protein sequence ID" value="KAJ3086140.1"/>
    <property type="molecule type" value="Genomic_DNA"/>
</dbReference>
<dbReference type="PANTHER" id="PTHR23112">
    <property type="entry name" value="G PROTEIN-COUPLED RECEPTOR 157-RELATED"/>
    <property type="match status" value="1"/>
</dbReference>
<evidence type="ECO:0000313" key="6">
    <source>
        <dbReference type="EMBL" id="KAJ3086140.1"/>
    </source>
</evidence>
<evidence type="ECO:0000256" key="2">
    <source>
        <dbReference type="ARBA" id="ARBA00022692"/>
    </source>
</evidence>
<evidence type="ECO:0000256" key="3">
    <source>
        <dbReference type="ARBA" id="ARBA00022989"/>
    </source>
</evidence>
<reference evidence="6" key="1">
    <citation type="submission" date="2020-05" db="EMBL/GenBank/DDBJ databases">
        <title>Phylogenomic resolution of chytrid fungi.</title>
        <authorList>
            <person name="Stajich J.E."/>
            <person name="Amses K."/>
            <person name="Simmons R."/>
            <person name="Seto K."/>
            <person name="Myers J."/>
            <person name="Bonds A."/>
            <person name="Quandt C.A."/>
            <person name="Barry K."/>
            <person name="Liu P."/>
            <person name="Grigoriev I."/>
            <person name="Longcore J.E."/>
            <person name="James T.Y."/>
        </authorList>
    </citation>
    <scope>NUCLEOTIDE SEQUENCE</scope>
    <source>
        <strain evidence="6">JEL0513</strain>
    </source>
</reference>
<evidence type="ECO:0000256" key="1">
    <source>
        <dbReference type="ARBA" id="ARBA00004141"/>
    </source>
</evidence>
<proteinExistence type="predicted"/>
<gene>
    <name evidence="6" type="ORF">HK100_008797</name>
</gene>
<dbReference type="SUPFAM" id="SSF81321">
    <property type="entry name" value="Family A G protein-coupled receptor-like"/>
    <property type="match status" value="1"/>
</dbReference>
<dbReference type="PANTHER" id="PTHR23112:SF0">
    <property type="entry name" value="TRANSMEMBRANE PROTEIN 116"/>
    <property type="match status" value="1"/>
</dbReference>
<keyword evidence="2 5" id="KW-0812">Transmembrane</keyword>
<name>A0AAD5SMX8_9FUNG</name>
<dbReference type="Proteomes" id="UP001211907">
    <property type="component" value="Unassembled WGS sequence"/>
</dbReference>
<keyword evidence="7" id="KW-1185">Reference proteome</keyword>
<organism evidence="6 7">
    <name type="scientific">Physocladia obscura</name>
    <dbReference type="NCBI Taxonomy" id="109957"/>
    <lineage>
        <taxon>Eukaryota</taxon>
        <taxon>Fungi</taxon>
        <taxon>Fungi incertae sedis</taxon>
        <taxon>Chytridiomycota</taxon>
        <taxon>Chytridiomycota incertae sedis</taxon>
        <taxon>Chytridiomycetes</taxon>
        <taxon>Chytridiales</taxon>
        <taxon>Chytriomycetaceae</taxon>
        <taxon>Physocladia</taxon>
    </lineage>
</organism>